<dbReference type="AlphaFoldDB" id="A0A1X7FYS1"/>
<dbReference type="EMBL" id="LT840185">
    <property type="protein sequence ID" value="SMF61209.1"/>
    <property type="molecule type" value="Genomic_DNA"/>
</dbReference>
<dbReference type="STRING" id="941907.SAMN06295910_0191"/>
<dbReference type="Proteomes" id="UP000192934">
    <property type="component" value="Chromosome I"/>
</dbReference>
<dbReference type="RefSeq" id="WP_085217105.1">
    <property type="nucleotide sequence ID" value="NZ_LT840185.1"/>
</dbReference>
<evidence type="ECO:0000313" key="2">
    <source>
        <dbReference type="EMBL" id="SMF61209.1"/>
    </source>
</evidence>
<dbReference type="OrthoDB" id="7574349at2"/>
<sequence>MRTWAFFLGGLIIWAAHFFALYAIASLFLTSPIARWLTLAATLVCAAAASGLLIVARQKSAGSDTDNWLAQLSTLFAGGALIAVLWQGLPALII</sequence>
<evidence type="ECO:0000256" key="1">
    <source>
        <dbReference type="SAM" id="Phobius"/>
    </source>
</evidence>
<proteinExistence type="predicted"/>
<feature type="transmembrane region" description="Helical" evidence="1">
    <location>
        <begin position="6"/>
        <end position="29"/>
    </location>
</feature>
<protein>
    <submittedName>
        <fullName evidence="2">Uncharacterized protein</fullName>
    </submittedName>
</protein>
<gene>
    <name evidence="2" type="ORF">SAMN06295910_0191</name>
</gene>
<organism evidence="2 3">
    <name type="scientific">Allosphingosinicella indica</name>
    <dbReference type="NCBI Taxonomy" id="941907"/>
    <lineage>
        <taxon>Bacteria</taxon>
        <taxon>Pseudomonadati</taxon>
        <taxon>Pseudomonadota</taxon>
        <taxon>Alphaproteobacteria</taxon>
        <taxon>Sphingomonadales</taxon>
        <taxon>Sphingomonadaceae</taxon>
        <taxon>Allosphingosinicella</taxon>
    </lineage>
</organism>
<keyword evidence="1" id="KW-0812">Transmembrane</keyword>
<keyword evidence="1" id="KW-0472">Membrane</keyword>
<reference evidence="3" key="1">
    <citation type="submission" date="2017-04" db="EMBL/GenBank/DDBJ databases">
        <authorList>
            <person name="Varghese N."/>
            <person name="Submissions S."/>
        </authorList>
    </citation>
    <scope>NUCLEOTIDE SEQUENCE [LARGE SCALE GENOMIC DNA]</scope>
    <source>
        <strain evidence="3">Dd16</strain>
    </source>
</reference>
<evidence type="ECO:0000313" key="3">
    <source>
        <dbReference type="Proteomes" id="UP000192934"/>
    </source>
</evidence>
<feature type="transmembrane region" description="Helical" evidence="1">
    <location>
        <begin position="68"/>
        <end position="89"/>
    </location>
</feature>
<name>A0A1X7FYS1_9SPHN</name>
<feature type="transmembrane region" description="Helical" evidence="1">
    <location>
        <begin position="36"/>
        <end position="56"/>
    </location>
</feature>
<keyword evidence="1" id="KW-1133">Transmembrane helix</keyword>
<keyword evidence="3" id="KW-1185">Reference proteome</keyword>
<accession>A0A1X7FYS1</accession>